<accession>A0A173TLV3</accession>
<dbReference type="RefSeq" id="WP_055073079.1">
    <property type="nucleotide sequence ID" value="NZ_CYXY01000012.1"/>
</dbReference>
<dbReference type="Proteomes" id="UP000095553">
    <property type="component" value="Unassembled WGS sequence"/>
</dbReference>
<name>A0A173TLV3_ANAHA</name>
<protein>
    <submittedName>
        <fullName evidence="1">Uncharacterized protein</fullName>
    </submittedName>
</protein>
<dbReference type="EMBL" id="CYXY01000012">
    <property type="protein sequence ID" value="CUN03380.1"/>
    <property type="molecule type" value="Genomic_DNA"/>
</dbReference>
<dbReference type="AlphaFoldDB" id="A0A173TLV3"/>
<sequence length="224" mass="26462">MCVKLRKSTVVVIITSWILFFIAAFLAYAKLDQMKQERLTNEKIFQQTTQKNTSQGVIRETNDAAETKKEDSETEKKAVEDFMKTYYERVQKNDLENLKNMVEDTNELTEDQKAIHQYVKKYKNLTYLIKQGADDESYIVYVTYEMKIRKIKTLAPGMTSYYVMKKGDTFCIYNNQKHDTDEITDAKKESQNSKEIKKLTKQINKRYELALKQDKKLKQFFEGN</sequence>
<evidence type="ECO:0000313" key="1">
    <source>
        <dbReference type="EMBL" id="CUN03380.1"/>
    </source>
</evidence>
<evidence type="ECO:0000313" key="2">
    <source>
        <dbReference type="Proteomes" id="UP000095553"/>
    </source>
</evidence>
<organism evidence="1 2">
    <name type="scientific">Anaerostipes hadrus</name>
    <dbReference type="NCBI Taxonomy" id="649756"/>
    <lineage>
        <taxon>Bacteria</taxon>
        <taxon>Bacillati</taxon>
        <taxon>Bacillota</taxon>
        <taxon>Clostridia</taxon>
        <taxon>Lachnospirales</taxon>
        <taxon>Lachnospiraceae</taxon>
        <taxon>Anaerostipes</taxon>
    </lineage>
</organism>
<proteinExistence type="predicted"/>
<gene>
    <name evidence="1" type="ORF">ERS852571_02114</name>
</gene>
<reference evidence="1 2" key="1">
    <citation type="submission" date="2015-09" db="EMBL/GenBank/DDBJ databases">
        <authorList>
            <consortium name="Pathogen Informatics"/>
        </authorList>
    </citation>
    <scope>NUCLEOTIDE SEQUENCE [LARGE SCALE GENOMIC DNA]</scope>
    <source>
        <strain evidence="1 2">2789STDY5834959</strain>
    </source>
</reference>